<keyword evidence="4" id="KW-1185">Reference proteome</keyword>
<gene>
    <name evidence="3" type="ORF">AC731_004325</name>
</gene>
<protein>
    <submittedName>
        <fullName evidence="3">Uncharacterized protein</fullName>
    </submittedName>
</protein>
<dbReference type="STRING" id="1134435.AC731_004325"/>
<evidence type="ECO:0000256" key="2">
    <source>
        <dbReference type="SAM" id="SignalP"/>
    </source>
</evidence>
<dbReference type="AlphaFoldDB" id="A0A127K2P7"/>
<evidence type="ECO:0000313" key="3">
    <source>
        <dbReference type="EMBL" id="AMO36226.1"/>
    </source>
</evidence>
<name>A0A127K2P7_9RHOO</name>
<feature type="region of interest" description="Disordered" evidence="1">
    <location>
        <begin position="135"/>
        <end position="158"/>
    </location>
</feature>
<feature type="chain" id="PRO_5007797893" evidence="2">
    <location>
        <begin position="22"/>
        <end position="158"/>
    </location>
</feature>
<proteinExistence type="predicted"/>
<evidence type="ECO:0000256" key="1">
    <source>
        <dbReference type="SAM" id="MobiDB-lite"/>
    </source>
</evidence>
<dbReference type="KEGG" id="thu:AC731_004325"/>
<organism evidence="3 4">
    <name type="scientific">Thauera humireducens</name>
    <dbReference type="NCBI Taxonomy" id="1134435"/>
    <lineage>
        <taxon>Bacteria</taxon>
        <taxon>Pseudomonadati</taxon>
        <taxon>Pseudomonadota</taxon>
        <taxon>Betaproteobacteria</taxon>
        <taxon>Rhodocyclales</taxon>
        <taxon>Zoogloeaceae</taxon>
        <taxon>Thauera</taxon>
    </lineage>
</organism>
<dbReference type="Proteomes" id="UP000036902">
    <property type="component" value="Chromosome"/>
</dbReference>
<dbReference type="EMBL" id="CP014646">
    <property type="protein sequence ID" value="AMO36226.1"/>
    <property type="molecule type" value="Genomic_DNA"/>
</dbReference>
<dbReference type="RefSeq" id="WP_048709461.1">
    <property type="nucleotide sequence ID" value="NZ_CP014646.1"/>
</dbReference>
<keyword evidence="2" id="KW-0732">Signal</keyword>
<evidence type="ECO:0000313" key="4">
    <source>
        <dbReference type="Proteomes" id="UP000036902"/>
    </source>
</evidence>
<accession>A0A127K2P7</accession>
<feature type="signal peptide" evidence="2">
    <location>
        <begin position="1"/>
        <end position="21"/>
    </location>
</feature>
<sequence length="158" mass="16047">MTAPALAVLAPHALLAFLTDAIDEAEAAPPLQQELAEPFRKALDRAKEATREARAEIAKAPGATAVAAYANSGTRARGTANLVTMGRRILARAEAGSEKPNSFAVALAALTEAGELLARGAVTAAQPAGAAANYGLGFTGSTVKPHHPSSSARPRGRA</sequence>
<reference evidence="4" key="1">
    <citation type="submission" date="2016-03" db="EMBL/GenBank/DDBJ databases">
        <authorList>
            <person name="Ma C."/>
            <person name="Zhou S."/>
            <person name="Yang G."/>
        </authorList>
    </citation>
    <scope>NUCLEOTIDE SEQUENCE [LARGE SCALE GENOMIC DNA]</scope>
    <source>
        <strain evidence="4">SgZ-1</strain>
    </source>
</reference>